<proteinExistence type="inferred from homology"/>
<name>A0AA89CS20_CLONO</name>
<dbReference type="InterPro" id="IPR004193">
    <property type="entry name" value="Glyco_hydro_13_N"/>
</dbReference>
<organism evidence="3 4">
    <name type="scientific">Clostridium novyi A str. 4570</name>
    <dbReference type="NCBI Taxonomy" id="1444290"/>
    <lineage>
        <taxon>Bacteria</taxon>
        <taxon>Bacillati</taxon>
        <taxon>Bacillota</taxon>
        <taxon>Clostridia</taxon>
        <taxon>Eubacteriales</taxon>
        <taxon>Clostridiaceae</taxon>
        <taxon>Clostridium</taxon>
    </lineage>
</organism>
<sequence>MCDLFANVLNFKTVSLEFDNSELLDINDVSIKNGDTLLTISNSSFNSENSVLIFLNEVINIKEQCFIIYKSHQITASYYKLFASSQFNNRYYYDGDLGLYYTQKYSTFTLWSPAAKSVNLLIYENGDTSIYETPQEFKMEEIDSVWTITIPNDLKGKFYNYKVTVYGNTNIVIDPYVKAVGVNGLRGAIIDFKESNPPNWNNDNFVKLSNYTDAIIYEANIRDISSSPTSNIKNKGKFLGLTEENTHSNSGLTTGLSHIKELGITHLQLMPFFDYSYISVDEKNPQNYNWGYDPQNYNVPEGSYSSNPYNPMCRIFELKKLIQKLHENNIGINMDVVFNHMFHKHFINFERIFPCYYFRYDENNKLSNGSGCSNDVASEHKMVQKFILDSVIYWATEYHIDGFRFDLMGLHDIDTMNLVISKLKQINKNAMVYGEGWNLETTLSKENKTIQENSIKTPQIGFFNDTIRDSLKGSIFSSKDKGFVNGKETLEDLIKFCTMGCALDYKNFKAIYKSPSQSINYVSCHDNHTLWDKLQLTNPDDSIEDKKSMVKLALGILLCSQGVPFIHCGAEFCRTKQGISNSFNLPDEINCIDYNRKSQFEDVFYYIKSLINLRKNHPAFRMALKEDINLNLEFIEDTPKNTVAFLLKNNANNDDFKTILVVYNSNIYNVDINIPQGTWNQIVNKYSVDENIISAITSDKLNIEPISLNIYFKKSN</sequence>
<dbReference type="Pfam" id="PF00128">
    <property type="entry name" value="Alpha-amylase"/>
    <property type="match status" value="1"/>
</dbReference>
<dbReference type="Pfam" id="PF21653">
    <property type="entry name" value="pulA_all-beta"/>
    <property type="match status" value="1"/>
</dbReference>
<dbReference type="CDD" id="cd11341">
    <property type="entry name" value="AmyAc_Pullulanase_LD-like"/>
    <property type="match status" value="1"/>
</dbReference>
<dbReference type="EMBL" id="JDRX01000009">
    <property type="protein sequence ID" value="KGN02387.1"/>
    <property type="molecule type" value="Genomic_DNA"/>
</dbReference>
<evidence type="ECO:0000259" key="2">
    <source>
        <dbReference type="SMART" id="SM00642"/>
    </source>
</evidence>
<dbReference type="Proteomes" id="UP000030016">
    <property type="component" value="Unassembled WGS sequence"/>
</dbReference>
<dbReference type="SUPFAM" id="SSF51445">
    <property type="entry name" value="(Trans)glycosidases"/>
    <property type="match status" value="1"/>
</dbReference>
<dbReference type="InterPro" id="IPR006047">
    <property type="entry name" value="GH13_cat_dom"/>
</dbReference>
<dbReference type="InterPro" id="IPR011840">
    <property type="entry name" value="PulA_typeI"/>
</dbReference>
<dbReference type="Pfam" id="PF02922">
    <property type="entry name" value="CBM_48"/>
    <property type="match status" value="1"/>
</dbReference>
<dbReference type="CDD" id="cd02860">
    <property type="entry name" value="E_set_Pullulanase"/>
    <property type="match status" value="1"/>
</dbReference>
<dbReference type="SUPFAM" id="SSF81296">
    <property type="entry name" value="E set domains"/>
    <property type="match status" value="1"/>
</dbReference>
<dbReference type="GO" id="GO:0004553">
    <property type="term" value="F:hydrolase activity, hydrolyzing O-glycosyl compounds"/>
    <property type="evidence" value="ECO:0007669"/>
    <property type="project" value="InterPro"/>
</dbReference>
<dbReference type="Gene3D" id="2.60.40.10">
    <property type="entry name" value="Immunoglobulins"/>
    <property type="match status" value="1"/>
</dbReference>
<dbReference type="GO" id="GO:0005975">
    <property type="term" value="P:carbohydrate metabolic process"/>
    <property type="evidence" value="ECO:0007669"/>
    <property type="project" value="InterPro"/>
</dbReference>
<reference evidence="3 4" key="1">
    <citation type="submission" date="2014-01" db="EMBL/GenBank/DDBJ databases">
        <title>Plasmidome dynamics in the species complex Clostridium novyi sensu lato converts strains of independent lineages into distinctly different pathogens.</title>
        <authorList>
            <person name="Skarin H."/>
            <person name="Segerman B."/>
        </authorList>
    </citation>
    <scope>NUCLEOTIDE SEQUENCE [LARGE SCALE GENOMIC DNA]</scope>
    <source>
        <strain evidence="3 4">4570</strain>
    </source>
</reference>
<dbReference type="InterPro" id="IPR013780">
    <property type="entry name" value="Glyco_hydro_b"/>
</dbReference>
<dbReference type="RefSeq" id="WP_039249582.1">
    <property type="nucleotide sequence ID" value="NZ_JDRX01000009.1"/>
</dbReference>
<protein>
    <submittedName>
        <fullName evidence="3">Pullulanase</fullName>
    </submittedName>
</protein>
<dbReference type="Gene3D" id="2.60.40.1180">
    <property type="entry name" value="Golgi alpha-mannosidase II"/>
    <property type="match status" value="1"/>
</dbReference>
<dbReference type="AlphaFoldDB" id="A0AA89CS20"/>
<gene>
    <name evidence="3" type="ORF">Z969_05545</name>
</gene>
<comment type="similarity">
    <text evidence="1">Belongs to the glycosyl hydrolase 13 family.</text>
</comment>
<dbReference type="Gene3D" id="3.20.20.80">
    <property type="entry name" value="Glycosidases"/>
    <property type="match status" value="1"/>
</dbReference>
<dbReference type="NCBIfam" id="TIGR02104">
    <property type="entry name" value="pulA_typeI"/>
    <property type="match status" value="1"/>
</dbReference>
<dbReference type="InterPro" id="IPR017853">
    <property type="entry name" value="GH"/>
</dbReference>
<dbReference type="PANTHER" id="PTHR43002">
    <property type="entry name" value="GLYCOGEN DEBRANCHING ENZYME"/>
    <property type="match status" value="1"/>
</dbReference>
<dbReference type="SMART" id="SM00642">
    <property type="entry name" value="Aamy"/>
    <property type="match status" value="1"/>
</dbReference>
<accession>A0AA89CS20</accession>
<comment type="caution">
    <text evidence="3">The sequence shown here is derived from an EMBL/GenBank/DDBJ whole genome shotgun (WGS) entry which is preliminary data.</text>
</comment>
<evidence type="ECO:0000313" key="4">
    <source>
        <dbReference type="Proteomes" id="UP000030016"/>
    </source>
</evidence>
<dbReference type="InterPro" id="IPR013783">
    <property type="entry name" value="Ig-like_fold"/>
</dbReference>
<evidence type="ECO:0000313" key="3">
    <source>
        <dbReference type="EMBL" id="KGN02387.1"/>
    </source>
</evidence>
<evidence type="ECO:0000256" key="1">
    <source>
        <dbReference type="ARBA" id="ARBA00008061"/>
    </source>
</evidence>
<dbReference type="InterPro" id="IPR014756">
    <property type="entry name" value="Ig_E-set"/>
</dbReference>
<feature type="domain" description="Glycosyl hydrolase family 13 catalytic" evidence="2">
    <location>
        <begin position="243"/>
        <end position="614"/>
    </location>
</feature>
<dbReference type="InterPro" id="IPR049117">
    <property type="entry name" value="pulA_all-beta"/>
</dbReference>